<evidence type="ECO:0000313" key="2">
    <source>
        <dbReference type="Proteomes" id="UP000235122"/>
    </source>
</evidence>
<dbReference type="RefSeq" id="WP_040315506.1">
    <property type="nucleotide sequence ID" value="NZ_JASOXK010000012.1"/>
</dbReference>
<keyword evidence="2" id="KW-1185">Reference proteome</keyword>
<evidence type="ECO:0000313" key="1">
    <source>
        <dbReference type="EMBL" id="PKY73411.1"/>
    </source>
</evidence>
<name>A0A2I1IQL3_9ACTO</name>
<sequence>MTATLNYAEEMEEQFGTPEFVQLERYPNNEAAQRGLGEPVPAKMHGAMIGLCCAALEAEGYTTRIGWIPEES</sequence>
<protein>
    <submittedName>
        <fullName evidence="1">Uncharacterized protein</fullName>
    </submittedName>
</protein>
<dbReference type="AlphaFoldDB" id="A0A2I1IQL3"/>
<dbReference type="Proteomes" id="UP000235122">
    <property type="component" value="Unassembled WGS sequence"/>
</dbReference>
<organism evidence="1 2">
    <name type="scientific">Winkia neuii</name>
    <dbReference type="NCBI Taxonomy" id="33007"/>
    <lineage>
        <taxon>Bacteria</taxon>
        <taxon>Bacillati</taxon>
        <taxon>Actinomycetota</taxon>
        <taxon>Actinomycetes</taxon>
        <taxon>Actinomycetales</taxon>
        <taxon>Actinomycetaceae</taxon>
        <taxon>Winkia</taxon>
    </lineage>
</organism>
<comment type="caution">
    <text evidence="1">The sequence shown here is derived from an EMBL/GenBank/DDBJ whole genome shotgun (WGS) entry which is preliminary data.</text>
</comment>
<reference evidence="1 2" key="1">
    <citation type="submission" date="2017-12" db="EMBL/GenBank/DDBJ databases">
        <title>Phylogenetic diversity of female urinary microbiome.</title>
        <authorList>
            <person name="Thomas-White K."/>
            <person name="Wolfe A.J."/>
        </authorList>
    </citation>
    <scope>NUCLEOTIDE SEQUENCE [LARGE SCALE GENOMIC DNA]</scope>
    <source>
        <strain evidence="1 2">UMB0402</strain>
    </source>
</reference>
<proteinExistence type="predicted"/>
<accession>A0A2I1IQL3</accession>
<gene>
    <name evidence="1" type="ORF">CYJ19_02160</name>
</gene>
<dbReference type="EMBL" id="PKKO01000001">
    <property type="protein sequence ID" value="PKY73411.1"/>
    <property type="molecule type" value="Genomic_DNA"/>
</dbReference>